<dbReference type="Pfam" id="PF00425">
    <property type="entry name" value="Chorismate_bind"/>
    <property type="match status" value="1"/>
</dbReference>
<dbReference type="RefSeq" id="WP_274261179.1">
    <property type="nucleotide sequence ID" value="NZ_CP117884.1"/>
</dbReference>
<dbReference type="PRINTS" id="PR00095">
    <property type="entry name" value="ANTSNTHASEI"/>
</dbReference>
<evidence type="ECO:0000256" key="5">
    <source>
        <dbReference type="ARBA" id="ARBA00022842"/>
    </source>
</evidence>
<keyword evidence="5" id="KW-0460">Magnesium</keyword>
<evidence type="ECO:0000256" key="7">
    <source>
        <dbReference type="ARBA" id="ARBA00025634"/>
    </source>
</evidence>
<accession>A0ABY7WSN7</accession>
<evidence type="ECO:0000259" key="9">
    <source>
        <dbReference type="Pfam" id="PF00425"/>
    </source>
</evidence>
<comment type="function">
    <text evidence="7">Part of a heterotetrameric complex that catalyzes the two-step biosynthesis of anthranilate, an intermediate in the biosynthesis of L-tryptophan. In the first step, the glutamine-binding beta subunit (TrpG) of anthranilate synthase (AS) provides the glutamine amidotransferase activity which generates ammonia as a substrate that, along with chorismate, is used in the second step, catalyzed by the large alpha subunit of AS (TrpE) to produce anthranilate. In the absence of TrpG, TrpE can synthesize anthranilate directly from chorismate and high concentrations of ammonia.</text>
</comment>
<keyword evidence="4" id="KW-0479">Metal-binding</keyword>
<evidence type="ECO:0000259" key="10">
    <source>
        <dbReference type="Pfam" id="PF04715"/>
    </source>
</evidence>
<evidence type="ECO:0000256" key="8">
    <source>
        <dbReference type="ARBA" id="ARBA00047683"/>
    </source>
</evidence>
<dbReference type="InterPro" id="IPR019999">
    <property type="entry name" value="Anth_synth_I-like"/>
</dbReference>
<comment type="catalytic activity">
    <reaction evidence="8">
        <text>chorismate + L-glutamine = anthranilate + pyruvate + L-glutamate + H(+)</text>
        <dbReference type="Rhea" id="RHEA:21732"/>
        <dbReference type="ChEBI" id="CHEBI:15361"/>
        <dbReference type="ChEBI" id="CHEBI:15378"/>
        <dbReference type="ChEBI" id="CHEBI:16567"/>
        <dbReference type="ChEBI" id="CHEBI:29748"/>
        <dbReference type="ChEBI" id="CHEBI:29985"/>
        <dbReference type="ChEBI" id="CHEBI:58359"/>
        <dbReference type="EC" id="4.1.3.27"/>
    </reaction>
</comment>
<evidence type="ECO:0000256" key="1">
    <source>
        <dbReference type="ARBA" id="ARBA00001946"/>
    </source>
</evidence>
<dbReference type="InterPro" id="IPR015890">
    <property type="entry name" value="Chorismate_C"/>
</dbReference>
<proteinExistence type="predicted"/>
<dbReference type="InterPro" id="IPR005801">
    <property type="entry name" value="ADC_synthase"/>
</dbReference>
<gene>
    <name evidence="11" type="ORF">PQ472_02850</name>
</gene>
<evidence type="ECO:0000256" key="2">
    <source>
        <dbReference type="ARBA" id="ARBA00011575"/>
    </source>
</evidence>
<evidence type="ECO:0000256" key="4">
    <source>
        <dbReference type="ARBA" id="ARBA00022723"/>
    </source>
</evidence>
<evidence type="ECO:0000256" key="3">
    <source>
        <dbReference type="ARBA" id="ARBA00020653"/>
    </source>
</evidence>
<evidence type="ECO:0000256" key="6">
    <source>
        <dbReference type="ARBA" id="ARBA00023239"/>
    </source>
</evidence>
<dbReference type="SUPFAM" id="SSF56322">
    <property type="entry name" value="ADC synthase"/>
    <property type="match status" value="1"/>
</dbReference>
<keyword evidence="6" id="KW-0456">Lyase</keyword>
<evidence type="ECO:0000313" key="11">
    <source>
        <dbReference type="EMBL" id="WDF83192.1"/>
    </source>
</evidence>
<dbReference type="Pfam" id="PF04715">
    <property type="entry name" value="Anth_synt_I_N"/>
    <property type="match status" value="1"/>
</dbReference>
<keyword evidence="12" id="KW-1185">Reference proteome</keyword>
<sequence length="486" mass="52461">MQFTDIEPFLSQFPQVPVVVSIPLAEFNPAPILAAERADGHSSLLLHGGDTSGNSRYTYLTVGAAARYELNGHSLETITADGDQITNDIDPNAFFANLLAENRIPKLVLDLPPFLGGLAGYFAYEYARNAHPQLPAHPAQAGELPDAFLIDARQVLAYDRQGQRAYLSQMVPAATLTADKFAAQVAGLTKQLQDLLQHTATPTPFTLTEALQPDYTPEQFADRVAATRKHIYAGDIFQLILANPQRGKMRGSLLGALPHVFAANQTPYQFYLGSGKREVLAASPELLVSRNGDELATFPLAGTRRRGKTPAEDKALAEELTHSKKELAEHNMLIDLGRNDLGAISQVGSVKLGRVRQLLYFTSVMHMGSTVTSLARPDVTALDIVDALLPAGTLAGAPKLSAMQIISELEDRRRGVYGGTFGYLGYDGDLELAIGIRLAQRNGKEVALHAGAGIVADSVAKHEYQEFNNKIRGVKDALLAASEVQA</sequence>
<evidence type="ECO:0000313" key="12">
    <source>
        <dbReference type="Proteomes" id="UP001220377"/>
    </source>
</evidence>
<dbReference type="InterPro" id="IPR006805">
    <property type="entry name" value="Anth_synth_I_N"/>
</dbReference>
<protein>
    <recommendedName>
        <fullName evidence="3">Anthranilate synthase component 1</fullName>
    </recommendedName>
</protein>
<comment type="cofactor">
    <cofactor evidence="1">
        <name>Mg(2+)</name>
        <dbReference type="ChEBI" id="CHEBI:18420"/>
    </cofactor>
</comment>
<feature type="domain" description="Chorismate-utilising enzyme C-terminal" evidence="9">
    <location>
        <begin position="218"/>
        <end position="470"/>
    </location>
</feature>
<comment type="subunit">
    <text evidence="2">Heterotetramer consisting of two non-identical subunits: a beta subunit (TrpG) and a large alpha subunit (TrpE).</text>
</comment>
<dbReference type="PANTHER" id="PTHR11236:SF48">
    <property type="entry name" value="ISOCHORISMATE SYNTHASE MENF"/>
    <property type="match status" value="1"/>
</dbReference>
<organism evidence="11 12">
    <name type="scientific">Lacticaseibacillus pabuli</name>
    <dbReference type="NCBI Taxonomy" id="3025672"/>
    <lineage>
        <taxon>Bacteria</taxon>
        <taxon>Bacillati</taxon>
        <taxon>Bacillota</taxon>
        <taxon>Bacilli</taxon>
        <taxon>Lactobacillales</taxon>
        <taxon>Lactobacillaceae</taxon>
        <taxon>Lacticaseibacillus</taxon>
    </lineage>
</organism>
<dbReference type="Proteomes" id="UP001220377">
    <property type="component" value="Chromosome"/>
</dbReference>
<dbReference type="Gene3D" id="3.60.120.10">
    <property type="entry name" value="Anthranilate synthase"/>
    <property type="match status" value="1"/>
</dbReference>
<name>A0ABY7WSN7_9LACO</name>
<feature type="domain" description="Anthranilate synthase component I N-terminal" evidence="10">
    <location>
        <begin position="31"/>
        <end position="167"/>
    </location>
</feature>
<dbReference type="EMBL" id="CP117884">
    <property type="protein sequence ID" value="WDF83192.1"/>
    <property type="molecule type" value="Genomic_DNA"/>
</dbReference>
<reference evidence="11 12" key="1">
    <citation type="submission" date="2023-02" db="EMBL/GenBank/DDBJ databases">
        <title>Genome sequence of Lacticaseibacillus sp. KACC 23028.</title>
        <authorList>
            <person name="Kim S."/>
            <person name="Heo J."/>
            <person name="Kwon S.-W."/>
        </authorList>
    </citation>
    <scope>NUCLEOTIDE SEQUENCE [LARGE SCALE GENOMIC DNA]</scope>
    <source>
        <strain evidence="11 12">KACC 23028</strain>
    </source>
</reference>
<dbReference type="PANTHER" id="PTHR11236">
    <property type="entry name" value="AMINOBENZOATE/ANTHRANILATE SYNTHASE"/>
    <property type="match status" value="1"/>
</dbReference>